<feature type="chain" id="PRO_5012394464" description="Trehalase" evidence="5">
    <location>
        <begin position="19"/>
        <end position="603"/>
    </location>
</feature>
<feature type="signal peptide" evidence="5">
    <location>
        <begin position="1"/>
        <end position="18"/>
    </location>
</feature>
<evidence type="ECO:0000256" key="4">
    <source>
        <dbReference type="RuleBase" id="RU361180"/>
    </source>
</evidence>
<evidence type="ECO:0000313" key="6">
    <source>
        <dbReference type="EMBL" id="ORX53048.1"/>
    </source>
</evidence>
<evidence type="ECO:0000256" key="1">
    <source>
        <dbReference type="ARBA" id="ARBA00005615"/>
    </source>
</evidence>
<dbReference type="PROSITE" id="PS00928">
    <property type="entry name" value="TREHALASE_2"/>
    <property type="match status" value="1"/>
</dbReference>
<evidence type="ECO:0000256" key="3">
    <source>
        <dbReference type="ARBA" id="ARBA00023295"/>
    </source>
</evidence>
<comment type="catalytic activity">
    <reaction evidence="4">
        <text>alpha,alpha-trehalose + H2O = alpha-D-glucose + beta-D-glucose</text>
        <dbReference type="Rhea" id="RHEA:32675"/>
        <dbReference type="ChEBI" id="CHEBI:15377"/>
        <dbReference type="ChEBI" id="CHEBI:15903"/>
        <dbReference type="ChEBI" id="CHEBI:16551"/>
        <dbReference type="ChEBI" id="CHEBI:17925"/>
        <dbReference type="EC" id="3.2.1.28"/>
    </reaction>
</comment>
<keyword evidence="7" id="KW-1185">Reference proteome</keyword>
<dbReference type="EMBL" id="MCGT01000016">
    <property type="protein sequence ID" value="ORX53048.1"/>
    <property type="molecule type" value="Genomic_DNA"/>
</dbReference>
<dbReference type="PANTHER" id="PTHR23403:SF1">
    <property type="entry name" value="TREHALASE"/>
    <property type="match status" value="1"/>
</dbReference>
<protein>
    <recommendedName>
        <fullName evidence="4">Trehalase</fullName>
        <ecNumber evidence="4">3.2.1.28</ecNumber>
    </recommendedName>
    <alternativeName>
        <fullName evidence="4">Alpha-trehalose glucohydrolase</fullName>
    </alternativeName>
</protein>
<dbReference type="GO" id="GO:0004555">
    <property type="term" value="F:alpha,alpha-trehalase activity"/>
    <property type="evidence" value="ECO:0007669"/>
    <property type="project" value="UniProtKB-EC"/>
</dbReference>
<accession>A0A1X2GG74</accession>
<organism evidence="6 7">
    <name type="scientific">Hesseltinella vesiculosa</name>
    <dbReference type="NCBI Taxonomy" id="101127"/>
    <lineage>
        <taxon>Eukaryota</taxon>
        <taxon>Fungi</taxon>
        <taxon>Fungi incertae sedis</taxon>
        <taxon>Mucoromycota</taxon>
        <taxon>Mucoromycotina</taxon>
        <taxon>Mucoromycetes</taxon>
        <taxon>Mucorales</taxon>
        <taxon>Cunninghamellaceae</taxon>
        <taxon>Hesseltinella</taxon>
    </lineage>
</organism>
<name>A0A1X2GG74_9FUNG</name>
<dbReference type="InterPro" id="IPR001661">
    <property type="entry name" value="Glyco_hydro_37"/>
</dbReference>
<dbReference type="Gene3D" id="1.50.10.10">
    <property type="match status" value="1"/>
</dbReference>
<evidence type="ECO:0000313" key="7">
    <source>
        <dbReference type="Proteomes" id="UP000242146"/>
    </source>
</evidence>
<reference evidence="6 7" key="1">
    <citation type="submission" date="2016-07" db="EMBL/GenBank/DDBJ databases">
        <title>Pervasive Adenine N6-methylation of Active Genes in Fungi.</title>
        <authorList>
            <consortium name="DOE Joint Genome Institute"/>
            <person name="Mondo S.J."/>
            <person name="Dannebaum R.O."/>
            <person name="Kuo R.C."/>
            <person name="Labutti K."/>
            <person name="Haridas S."/>
            <person name="Kuo A."/>
            <person name="Salamov A."/>
            <person name="Ahrendt S.R."/>
            <person name="Lipzen A."/>
            <person name="Sullivan W."/>
            <person name="Andreopoulos W.B."/>
            <person name="Clum A."/>
            <person name="Lindquist E."/>
            <person name="Daum C."/>
            <person name="Ramamoorthy G.K."/>
            <person name="Gryganskyi A."/>
            <person name="Culley D."/>
            <person name="Magnuson J.K."/>
            <person name="James T.Y."/>
            <person name="O'Malley M.A."/>
            <person name="Stajich J.E."/>
            <person name="Spatafora J.W."/>
            <person name="Visel A."/>
            <person name="Grigoriev I.V."/>
        </authorList>
    </citation>
    <scope>NUCLEOTIDE SEQUENCE [LARGE SCALE GENOMIC DNA]</scope>
    <source>
        <strain evidence="6 7">NRRL 3301</strain>
    </source>
</reference>
<dbReference type="PANTHER" id="PTHR23403">
    <property type="entry name" value="TREHALASE"/>
    <property type="match status" value="1"/>
</dbReference>
<dbReference type="OrthoDB" id="3542292at2759"/>
<proteinExistence type="inferred from homology"/>
<sequence>MGMLTVISWLVSTVLVAAVDLQSSGDSYTPRSCNSPIYCDGPLLKTVQLAQLYPDSKTFVDMPTKNPEDQVMQAFNALGQNPSVDAIQSFVNANFLDAGYELEPFNFTVEPLTWLDRVDDIIYREWLEDVHEFWTELAFNFNTAKLCDGCVSSTLPVKNPFIVPGGRFREFYYWDSFFVIQGLLLGDIDDMARNMIENFLDFVDTYGFMPNGARIYYLNRSQPPFLTQMVKLYFEKTNDVDFLKKALPVLDKEYVFWLDNTTVTIRKNGERYRLNHYNVHNESPRPESYVDDYNTVVNGTHFSLLEQVSLFSDLATGAETGWDYSSRWSKIKDYSPDLLRTLDTRSIVPVELNALLWSMETTLADWHDTYGTEDRRKTKRQGEYYRKQASQRLHAMDVLLWDEAQASFFDFNLTSVEKNSEYTPANLFPFWLGAVPERVLRSKPTLEKVFDLTYDTLAKYPGILTTSTHNTTQQWDFPNGWPPLQYVALQAMFNVDEWLGDTKFAPLAQVLAERNVATTFCSWYSTGGSLPGVLNQLPNTTDSGHIFEKFDVLSLDSAGSGGEYTVQVGFGWTNGVIIWMFDMFTNLTAPNCNSTTTYPLPPL</sequence>
<dbReference type="AlphaFoldDB" id="A0A1X2GG74"/>
<keyword evidence="2 4" id="KW-0378">Hydrolase</keyword>
<dbReference type="EC" id="3.2.1.28" evidence="4"/>
<keyword evidence="5" id="KW-0732">Signal</keyword>
<comment type="similarity">
    <text evidence="1 4">Belongs to the glycosyl hydrolase 37 family.</text>
</comment>
<keyword evidence="3 4" id="KW-0326">Glycosidase</keyword>
<evidence type="ECO:0000256" key="5">
    <source>
        <dbReference type="SAM" id="SignalP"/>
    </source>
</evidence>
<dbReference type="Proteomes" id="UP000242146">
    <property type="component" value="Unassembled WGS sequence"/>
</dbReference>
<dbReference type="Pfam" id="PF01204">
    <property type="entry name" value="Trehalase"/>
    <property type="match status" value="1"/>
</dbReference>
<gene>
    <name evidence="6" type="ORF">DM01DRAFT_1049250</name>
</gene>
<dbReference type="SUPFAM" id="SSF48208">
    <property type="entry name" value="Six-hairpin glycosidases"/>
    <property type="match status" value="1"/>
</dbReference>
<dbReference type="STRING" id="101127.A0A1X2GG74"/>
<dbReference type="InterPro" id="IPR018232">
    <property type="entry name" value="Glyco_hydro_37_CS"/>
</dbReference>
<dbReference type="InterPro" id="IPR008928">
    <property type="entry name" value="6-hairpin_glycosidase_sf"/>
</dbReference>
<dbReference type="PRINTS" id="PR00744">
    <property type="entry name" value="GLHYDRLASE37"/>
</dbReference>
<comment type="caution">
    <text evidence="6">The sequence shown here is derived from an EMBL/GenBank/DDBJ whole genome shotgun (WGS) entry which is preliminary data.</text>
</comment>
<evidence type="ECO:0000256" key="2">
    <source>
        <dbReference type="ARBA" id="ARBA00022801"/>
    </source>
</evidence>
<dbReference type="InterPro" id="IPR012341">
    <property type="entry name" value="6hp_glycosidase-like_sf"/>
</dbReference>
<dbReference type="GO" id="GO:0005993">
    <property type="term" value="P:trehalose catabolic process"/>
    <property type="evidence" value="ECO:0007669"/>
    <property type="project" value="TreeGrafter"/>
</dbReference>